<gene>
    <name evidence="3" type="ORF">FEF26_15395</name>
</gene>
<comment type="caution">
    <text evidence="1">Lacks conserved residue(s) required for the propagation of feature annotation.</text>
</comment>
<proteinExistence type="predicted"/>
<dbReference type="InterPro" id="IPR001789">
    <property type="entry name" value="Sig_transdc_resp-reg_receiver"/>
</dbReference>
<keyword evidence="4" id="KW-1185">Reference proteome</keyword>
<dbReference type="EMBL" id="VAVZ01000092">
    <property type="protein sequence ID" value="TLP90433.1"/>
    <property type="molecule type" value="Genomic_DNA"/>
</dbReference>
<evidence type="ECO:0000313" key="3">
    <source>
        <dbReference type="EMBL" id="TLP90433.1"/>
    </source>
</evidence>
<evidence type="ECO:0000259" key="2">
    <source>
        <dbReference type="PROSITE" id="PS50110"/>
    </source>
</evidence>
<name>A0A5R9B2N9_9MICC</name>
<dbReference type="PROSITE" id="PS50110">
    <property type="entry name" value="RESPONSE_REGULATORY"/>
    <property type="match status" value="1"/>
</dbReference>
<protein>
    <submittedName>
        <fullName evidence="3">Response regulator</fullName>
    </submittedName>
</protein>
<dbReference type="AlphaFoldDB" id="A0A5R9B2N9"/>
<dbReference type="Gene3D" id="3.40.50.2300">
    <property type="match status" value="1"/>
</dbReference>
<comment type="caution">
    <text evidence="3">The sequence shown here is derived from an EMBL/GenBank/DDBJ whole genome shotgun (WGS) entry which is preliminary data.</text>
</comment>
<sequence length="69" mass="7783">MMVSVQKGMRMIRTLVVDDHPMIRQTLRQYLETSTDAWCVGEAANGVEAVDLALQLMSTTVENWTLIDV</sequence>
<reference evidence="3 4" key="1">
    <citation type="submission" date="2019-05" db="EMBL/GenBank/DDBJ databases">
        <title>Nesterenkonia sp. GY074 isolated from the Southern Atlantic Ocean.</title>
        <authorList>
            <person name="Zhang G."/>
        </authorList>
    </citation>
    <scope>NUCLEOTIDE SEQUENCE [LARGE SCALE GENOMIC DNA]</scope>
    <source>
        <strain evidence="3 4">GY074</strain>
    </source>
</reference>
<accession>A0A5R9B2N9</accession>
<evidence type="ECO:0000256" key="1">
    <source>
        <dbReference type="PROSITE-ProRule" id="PRU00169"/>
    </source>
</evidence>
<dbReference type="InterPro" id="IPR011006">
    <property type="entry name" value="CheY-like_superfamily"/>
</dbReference>
<feature type="domain" description="Response regulatory" evidence="2">
    <location>
        <begin position="13"/>
        <end position="69"/>
    </location>
</feature>
<dbReference type="SUPFAM" id="SSF52172">
    <property type="entry name" value="CheY-like"/>
    <property type="match status" value="1"/>
</dbReference>
<organism evidence="3 4">
    <name type="scientific">Nesterenkonia salmonea</name>
    <dbReference type="NCBI Taxonomy" id="1804987"/>
    <lineage>
        <taxon>Bacteria</taxon>
        <taxon>Bacillati</taxon>
        <taxon>Actinomycetota</taxon>
        <taxon>Actinomycetes</taxon>
        <taxon>Micrococcales</taxon>
        <taxon>Micrococcaceae</taxon>
        <taxon>Nesterenkonia</taxon>
    </lineage>
</organism>
<evidence type="ECO:0000313" key="4">
    <source>
        <dbReference type="Proteomes" id="UP000310458"/>
    </source>
</evidence>
<dbReference type="GO" id="GO:0000160">
    <property type="term" value="P:phosphorelay signal transduction system"/>
    <property type="evidence" value="ECO:0007669"/>
    <property type="project" value="InterPro"/>
</dbReference>
<dbReference type="Proteomes" id="UP000310458">
    <property type="component" value="Unassembled WGS sequence"/>
</dbReference>
<dbReference type="OrthoDB" id="4231614at2"/>